<dbReference type="InterPro" id="IPR000182">
    <property type="entry name" value="GNAT_dom"/>
</dbReference>
<proteinExistence type="predicted"/>
<evidence type="ECO:0000259" key="1">
    <source>
        <dbReference type="PROSITE" id="PS51186"/>
    </source>
</evidence>
<protein>
    <submittedName>
        <fullName evidence="2">GNAT family N-acetyltransferase</fullName>
    </submittedName>
</protein>
<dbReference type="InterPro" id="IPR016181">
    <property type="entry name" value="Acyl_CoA_acyltransferase"/>
</dbReference>
<sequence length="167" mass="18846">MKIRQATLQDLKDIMYTTELAFENEPMSDNQEHTLVEELMHSDSYIPELTVVATIGNKIVGHIMYSKIKIDEYDGVAMAPLSVHPDYQKQGIGTALMHYTLSKIPLSVPVVILGHPSYYTKFGFIKASTYNIKAPFEVPDDVFMIRASEEVKEKGIQGTVIYPEAFQ</sequence>
<keyword evidence="3" id="KW-1185">Reference proteome</keyword>
<name>A0A327ZUM4_9STAP</name>
<keyword evidence="2" id="KW-0808">Transferase</keyword>
<feature type="domain" description="N-acetyltransferase" evidence="1">
    <location>
        <begin position="1"/>
        <end position="149"/>
    </location>
</feature>
<accession>A0A327ZUM4</accession>
<comment type="caution">
    <text evidence="2">The sequence shown here is derived from an EMBL/GenBank/DDBJ whole genome shotgun (WGS) entry which is preliminary data.</text>
</comment>
<reference evidence="2 3" key="1">
    <citation type="journal article" date="2018" name="Front. Microbiol.">
        <title>Description and Comparative Genomics of Macrococcus caseolyticus subsp. hominis subsp. nov., Macrococcus goetzii sp. nov., Macrococcus epidermidis sp. nov., and Macrococcus bohemicus sp. nov., Novel Macrococci From Human Clinical Material With Virulence Potential and Suspected Uptake of Foreign DNA by Natural Transformation.</title>
        <authorList>
            <person name="Maslanova I."/>
            <person name="Wertheimer Z."/>
            <person name="Sedlacek I."/>
            <person name="Svec P."/>
            <person name="Indrakova A."/>
            <person name="Kovarovic V."/>
            <person name="Schumann P."/>
            <person name="Sproer C."/>
            <person name="Kralova S."/>
            <person name="Sedo O."/>
            <person name="Kristofova L."/>
            <person name="Vrbovska V."/>
            <person name="Fuzik T."/>
            <person name="Petras P."/>
            <person name="Zdrahal Z."/>
            <person name="Ruzickova V."/>
            <person name="Doskar J."/>
            <person name="Pantucek R."/>
        </authorList>
    </citation>
    <scope>NUCLEOTIDE SEQUENCE [LARGE SCALE GENOMIC DNA]</scope>
    <source>
        <strain evidence="2 3">01/688</strain>
    </source>
</reference>
<dbReference type="Pfam" id="PF13508">
    <property type="entry name" value="Acetyltransf_7"/>
    <property type="match status" value="1"/>
</dbReference>
<dbReference type="CDD" id="cd04301">
    <property type="entry name" value="NAT_SF"/>
    <property type="match status" value="1"/>
</dbReference>
<evidence type="ECO:0000313" key="3">
    <source>
        <dbReference type="Proteomes" id="UP000249808"/>
    </source>
</evidence>
<dbReference type="RefSeq" id="WP_111714178.1">
    <property type="nucleotide sequence ID" value="NZ_JBHSSR010000001.1"/>
</dbReference>
<dbReference type="GO" id="GO:0016747">
    <property type="term" value="F:acyltransferase activity, transferring groups other than amino-acyl groups"/>
    <property type="evidence" value="ECO:0007669"/>
    <property type="project" value="InterPro"/>
</dbReference>
<dbReference type="Proteomes" id="UP000249808">
    <property type="component" value="Unassembled WGS sequence"/>
</dbReference>
<dbReference type="PROSITE" id="PS51186">
    <property type="entry name" value="GNAT"/>
    <property type="match status" value="1"/>
</dbReference>
<dbReference type="SUPFAM" id="SSF55729">
    <property type="entry name" value="Acyl-CoA N-acyltransferases (Nat)"/>
    <property type="match status" value="1"/>
</dbReference>
<dbReference type="AlphaFoldDB" id="A0A327ZUM4"/>
<dbReference type="EMBL" id="PZJH01000001">
    <property type="protein sequence ID" value="RAK46001.1"/>
    <property type="molecule type" value="Genomic_DNA"/>
</dbReference>
<organism evidence="2 3">
    <name type="scientific">Macrococcus epidermidis</name>
    <dbReference type="NCBI Taxonomy" id="1902580"/>
    <lineage>
        <taxon>Bacteria</taxon>
        <taxon>Bacillati</taxon>
        <taxon>Bacillota</taxon>
        <taxon>Bacilli</taxon>
        <taxon>Bacillales</taxon>
        <taxon>Staphylococcaceae</taxon>
        <taxon>Macrococcus</taxon>
    </lineage>
</organism>
<gene>
    <name evidence="2" type="ORF">BHU61_00720</name>
</gene>
<dbReference type="Gene3D" id="3.40.630.30">
    <property type="match status" value="1"/>
</dbReference>
<evidence type="ECO:0000313" key="2">
    <source>
        <dbReference type="EMBL" id="RAK46001.1"/>
    </source>
</evidence>